<sequence>MYSQPRRLRRAVLPFALIAALAATSPALGQSNATGTIYGVTGDPTTSVVVENTQTGQVRTIRPDAQGRYRAASLPVGKYRVLLQRDGTTIASQDEVNVLLGGGSEISFTAAQTLDVVNVTASAVPQIDVSQTDSRQVFTAEQLENLSVGRDIAALALLTPGAVAGDSRYQGARGFSDVAAFGGSSASENAYYINGYAVTNPYTALGSTSLPFGGIAQYQAITGGYSAEFGRATGGVVNIITERGTNDWRFGGQVVWNPDAGRASRRSIYYPEGTSSPNAGRIYQDRETHYENEAVTYAAYAGGPIVKDRLFFYAAGEVTRQDVQGLSVGTSGWSSGTNGLQDYDYKIPRWLAKLDWQINDYNLLEVTAISDVTKNKERYTRYNFTTG</sequence>
<dbReference type="Gene3D" id="2.60.40.1120">
    <property type="entry name" value="Carboxypeptidase-like, regulatory domain"/>
    <property type="match status" value="1"/>
</dbReference>
<accession>A0A484XHT7</accession>
<evidence type="ECO:0000313" key="4">
    <source>
        <dbReference type="EMBL" id="VFS22926.1"/>
    </source>
</evidence>
<evidence type="ECO:0000313" key="3">
    <source>
        <dbReference type="EMBL" id="VFR82272.1"/>
    </source>
</evidence>
<dbReference type="GO" id="GO:0009279">
    <property type="term" value="C:cell outer membrane"/>
    <property type="evidence" value="ECO:0007669"/>
    <property type="project" value="TreeGrafter"/>
</dbReference>
<dbReference type="GO" id="GO:0030246">
    <property type="term" value="F:carbohydrate binding"/>
    <property type="evidence" value="ECO:0007669"/>
    <property type="project" value="InterPro"/>
</dbReference>
<reference evidence="4" key="1">
    <citation type="submission" date="2019-03" db="EMBL/GenBank/DDBJ databases">
        <authorList>
            <person name="Danneels B."/>
        </authorList>
    </citation>
    <scope>NUCLEOTIDE SEQUENCE</scope>
</reference>
<dbReference type="SUPFAM" id="SSF49452">
    <property type="entry name" value="Starch-binding domain-like"/>
    <property type="match status" value="1"/>
</dbReference>
<dbReference type="Pfam" id="PF13620">
    <property type="entry name" value="CarboxypepD_reg"/>
    <property type="match status" value="1"/>
</dbReference>
<name>A0A484XHT7_9ZZZZ</name>
<dbReference type="SUPFAM" id="SSF56935">
    <property type="entry name" value="Porins"/>
    <property type="match status" value="1"/>
</dbReference>
<dbReference type="EMBL" id="CAADIK010000002">
    <property type="protein sequence ID" value="VFR60699.1"/>
    <property type="molecule type" value="Genomic_DNA"/>
</dbReference>
<proteinExistence type="predicted"/>
<dbReference type="GO" id="GO:0015344">
    <property type="term" value="F:siderophore uptake transmembrane transporter activity"/>
    <property type="evidence" value="ECO:0007669"/>
    <property type="project" value="TreeGrafter"/>
</dbReference>
<dbReference type="PANTHER" id="PTHR30069:SF46">
    <property type="entry name" value="OAR PROTEIN"/>
    <property type="match status" value="1"/>
</dbReference>
<dbReference type="Gene3D" id="2.170.130.10">
    <property type="entry name" value="TonB-dependent receptor, plug domain"/>
    <property type="match status" value="1"/>
</dbReference>
<organism evidence="4">
    <name type="scientific">plant metagenome</name>
    <dbReference type="NCBI Taxonomy" id="1297885"/>
    <lineage>
        <taxon>unclassified sequences</taxon>
        <taxon>metagenomes</taxon>
        <taxon>organismal metagenomes</taxon>
    </lineage>
</organism>
<protein>
    <submittedName>
        <fullName evidence="4">Oar protein</fullName>
    </submittedName>
</protein>
<dbReference type="AlphaFoldDB" id="A0A484XHT7"/>
<dbReference type="GO" id="GO:0044718">
    <property type="term" value="P:siderophore transmembrane transport"/>
    <property type="evidence" value="ECO:0007669"/>
    <property type="project" value="TreeGrafter"/>
</dbReference>
<dbReference type="PANTHER" id="PTHR30069">
    <property type="entry name" value="TONB-DEPENDENT OUTER MEMBRANE RECEPTOR"/>
    <property type="match status" value="1"/>
</dbReference>
<dbReference type="InterPro" id="IPR037066">
    <property type="entry name" value="Plug_dom_sf"/>
</dbReference>
<dbReference type="EMBL" id="CAADIP010000006">
    <property type="protein sequence ID" value="VFR82272.1"/>
    <property type="molecule type" value="Genomic_DNA"/>
</dbReference>
<dbReference type="PROSITE" id="PS52016">
    <property type="entry name" value="TONB_DEPENDENT_REC_3"/>
    <property type="match status" value="1"/>
</dbReference>
<evidence type="ECO:0000313" key="2">
    <source>
        <dbReference type="EMBL" id="VFR60699.1"/>
    </source>
</evidence>
<dbReference type="EMBL" id="CAADII010000073">
    <property type="protein sequence ID" value="VFR57173.1"/>
    <property type="molecule type" value="Genomic_DNA"/>
</dbReference>
<evidence type="ECO:0000313" key="1">
    <source>
        <dbReference type="EMBL" id="VFR57173.1"/>
    </source>
</evidence>
<dbReference type="InterPro" id="IPR013784">
    <property type="entry name" value="Carb-bd-like_fold"/>
</dbReference>
<dbReference type="InterPro" id="IPR039426">
    <property type="entry name" value="TonB-dep_rcpt-like"/>
</dbReference>
<dbReference type="EMBL" id="CAADIZ010000018">
    <property type="protein sequence ID" value="VFS22926.1"/>
    <property type="molecule type" value="Genomic_DNA"/>
</dbReference>
<gene>
    <name evidence="1" type="ORF">BRI6_4734</name>
    <name evidence="2" type="ORF">BRI9_4737</name>
    <name evidence="3" type="ORF">IVO3_4734</name>
    <name evidence="4" type="ORF">RAN7_4725</name>
</gene>